<dbReference type="PANTHER" id="PTHR12349">
    <property type="entry name" value="ANKYRIN REPEAT AND LEM DOMAIN-CONTAINING PROTEIN 2"/>
    <property type="match status" value="1"/>
</dbReference>
<dbReference type="Pfam" id="PF01529">
    <property type="entry name" value="DHHC"/>
    <property type="match status" value="1"/>
</dbReference>
<evidence type="ECO:0000313" key="10">
    <source>
        <dbReference type="EMBL" id="KAK8391089.1"/>
    </source>
</evidence>
<evidence type="ECO:0000256" key="5">
    <source>
        <dbReference type="ARBA" id="ARBA00023463"/>
    </source>
</evidence>
<evidence type="ECO:0000256" key="6">
    <source>
        <dbReference type="ARBA" id="ARBA00047790"/>
    </source>
</evidence>
<feature type="transmembrane region" description="Helical" evidence="8">
    <location>
        <begin position="334"/>
        <end position="356"/>
    </location>
</feature>
<comment type="subcellular location">
    <subcellularLocation>
        <location evidence="1">Membrane</location>
        <topology evidence="1">Multi-pass membrane protein</topology>
    </subcellularLocation>
</comment>
<dbReference type="InterPro" id="IPR001594">
    <property type="entry name" value="Palmitoyltrfase_DHHC"/>
</dbReference>
<organism evidence="10 11">
    <name type="scientific">Scylla paramamosain</name>
    <name type="common">Mud crab</name>
    <dbReference type="NCBI Taxonomy" id="85552"/>
    <lineage>
        <taxon>Eukaryota</taxon>
        <taxon>Metazoa</taxon>
        <taxon>Ecdysozoa</taxon>
        <taxon>Arthropoda</taxon>
        <taxon>Crustacea</taxon>
        <taxon>Multicrustacea</taxon>
        <taxon>Malacostraca</taxon>
        <taxon>Eumalacostraca</taxon>
        <taxon>Eucarida</taxon>
        <taxon>Decapoda</taxon>
        <taxon>Pleocyemata</taxon>
        <taxon>Brachyura</taxon>
        <taxon>Eubrachyura</taxon>
        <taxon>Portunoidea</taxon>
        <taxon>Portunidae</taxon>
        <taxon>Portuninae</taxon>
        <taxon>Scylla</taxon>
    </lineage>
</organism>
<comment type="caution">
    <text evidence="10">The sequence shown here is derived from an EMBL/GenBank/DDBJ whole genome shotgun (WGS) entry which is preliminary data.</text>
</comment>
<comment type="catalytic activity">
    <reaction evidence="6">
        <text>L-cysteinyl-[protein] + hexadecanoyl-CoA = S-hexadecanoyl-L-cysteinyl-[protein] + CoA</text>
        <dbReference type="Rhea" id="RHEA:36683"/>
        <dbReference type="Rhea" id="RHEA-COMP:10131"/>
        <dbReference type="Rhea" id="RHEA-COMP:11032"/>
        <dbReference type="ChEBI" id="CHEBI:29950"/>
        <dbReference type="ChEBI" id="CHEBI:57287"/>
        <dbReference type="ChEBI" id="CHEBI:57379"/>
        <dbReference type="ChEBI" id="CHEBI:74151"/>
        <dbReference type="EC" id="2.3.1.225"/>
    </reaction>
    <physiologicalReaction direction="left-to-right" evidence="6">
        <dbReference type="Rhea" id="RHEA:36684"/>
    </physiologicalReaction>
</comment>
<keyword evidence="3 8" id="KW-1133">Transmembrane helix</keyword>
<evidence type="ECO:0000256" key="2">
    <source>
        <dbReference type="ARBA" id="ARBA00022692"/>
    </source>
</evidence>
<keyword evidence="2 8" id="KW-0812">Transmembrane</keyword>
<keyword evidence="11" id="KW-1185">Reference proteome</keyword>
<evidence type="ECO:0000256" key="7">
    <source>
        <dbReference type="SAM" id="MobiDB-lite"/>
    </source>
</evidence>
<evidence type="ECO:0000256" key="4">
    <source>
        <dbReference type="ARBA" id="ARBA00023136"/>
    </source>
</evidence>
<evidence type="ECO:0000259" key="9">
    <source>
        <dbReference type="Pfam" id="PF01529"/>
    </source>
</evidence>
<feature type="region of interest" description="Disordered" evidence="7">
    <location>
        <begin position="825"/>
        <end position="892"/>
    </location>
</feature>
<comment type="similarity">
    <text evidence="5">Belongs to the DHHC palmitoyltransferase family. ERF2/ZDHHC9 subfamily.</text>
</comment>
<proteinExistence type="inferred from homology"/>
<dbReference type="EMBL" id="JARAKH010000024">
    <property type="protein sequence ID" value="KAK8391089.1"/>
    <property type="molecule type" value="Genomic_DNA"/>
</dbReference>
<feature type="region of interest" description="Disordered" evidence="7">
    <location>
        <begin position="498"/>
        <end position="738"/>
    </location>
</feature>
<dbReference type="AlphaFoldDB" id="A0AAW0TUT6"/>
<dbReference type="Proteomes" id="UP001487740">
    <property type="component" value="Unassembled WGS sequence"/>
</dbReference>
<evidence type="ECO:0000256" key="3">
    <source>
        <dbReference type="ARBA" id="ARBA00022989"/>
    </source>
</evidence>
<feature type="domain" description="Palmitoyltransferase DHHC" evidence="9">
    <location>
        <begin position="252"/>
        <end position="372"/>
    </location>
</feature>
<dbReference type="GO" id="GO:0019706">
    <property type="term" value="F:protein-cysteine S-palmitoyltransferase activity"/>
    <property type="evidence" value="ECO:0007669"/>
    <property type="project" value="UniProtKB-EC"/>
</dbReference>
<evidence type="ECO:0000313" key="11">
    <source>
        <dbReference type="Proteomes" id="UP001487740"/>
    </source>
</evidence>
<feature type="compositionally biased region" description="Basic residues" evidence="7">
    <location>
        <begin position="554"/>
        <end position="567"/>
    </location>
</feature>
<feature type="compositionally biased region" description="Polar residues" evidence="7">
    <location>
        <begin position="667"/>
        <end position="677"/>
    </location>
</feature>
<accession>A0AAW0TUT6</accession>
<dbReference type="GO" id="GO:0016020">
    <property type="term" value="C:membrane"/>
    <property type="evidence" value="ECO:0007669"/>
    <property type="project" value="UniProtKB-SubCell"/>
</dbReference>
<name>A0AAW0TUT6_SCYPA</name>
<feature type="transmembrane region" description="Helical" evidence="8">
    <location>
        <begin position="195"/>
        <end position="217"/>
    </location>
</feature>
<gene>
    <name evidence="10" type="ORF">O3P69_017026</name>
</gene>
<dbReference type="PANTHER" id="PTHR12349:SF2">
    <property type="entry name" value="PALMITOYLTRANSFERASE ZDHHC8"/>
    <property type="match status" value="1"/>
</dbReference>
<reference evidence="10 11" key="1">
    <citation type="submission" date="2023-03" db="EMBL/GenBank/DDBJ databases">
        <title>High-quality genome of Scylla paramamosain provides insights in environmental adaptation.</title>
        <authorList>
            <person name="Zhang L."/>
        </authorList>
    </citation>
    <scope>NUCLEOTIDE SEQUENCE [LARGE SCALE GENOMIC DNA]</scope>
    <source>
        <strain evidence="10">LZ_2023a</strain>
        <tissue evidence="10">Muscle</tissue>
    </source>
</reference>
<feature type="compositionally biased region" description="Polar residues" evidence="7">
    <location>
        <begin position="852"/>
        <end position="863"/>
    </location>
</feature>
<feature type="transmembrane region" description="Helical" evidence="8">
    <location>
        <begin position="298"/>
        <end position="322"/>
    </location>
</feature>
<feature type="compositionally biased region" description="Basic and acidic residues" evidence="7">
    <location>
        <begin position="948"/>
        <end position="965"/>
    </location>
</feature>
<protein>
    <recommendedName>
        <fullName evidence="9">Palmitoyltransferase DHHC domain-containing protein</fullName>
    </recommendedName>
</protein>
<dbReference type="PROSITE" id="PS50216">
    <property type="entry name" value="DHHC"/>
    <property type="match status" value="1"/>
</dbReference>
<feature type="transmembrane region" description="Helical" evidence="8">
    <location>
        <begin position="164"/>
        <end position="183"/>
    </location>
</feature>
<feature type="region of interest" description="Disordered" evidence="7">
    <location>
        <begin position="905"/>
        <end position="974"/>
    </location>
</feature>
<sequence length="974" mass="106642">MEEAAAVGSGTRVMHVETCVHQRTYPGAGRCSRVDNAPLDAGKAGGTGRGFHPHLQHSGIEERRPALLCTGVLRVGGKHACLQLPVHHTPPSNPSPPPFPHRHIPVPPFSPTATFLPTPREGYYNILGVAPRSCPVARTCCKDAESTTGAGADKMPSCEPKTRFIPATCAWTLLLACTTLFFVYPCYSLYLRWGIYVPVYQGVVTLFVVLNFSLATFMDPGVIPKASTDEDRDDDFRAPLYKNVEINGITVRMKWCVTCHFYRPPRCSHCSVCNHCIETFDHHCPWVNNCIGRRNYRYFFMFLCSLSIHMISIFAFCLVHVLERKDNLTEVMTIISMVVMGVIALLLIPILGLTGFHMVLVSRGRTTNEQVTGKFRGGYNPFSRGCCKNCCFILCGPQYPSIKRPAKYIGRYRFNPSSSPPAPVSTITSHSQVRVYMDNGVQAPNSTAYSQDTAGLIAQDNQQVAANHRIALLPSLVLNPCSIWAYLATTQLVEGGGAGTSSSVAVGGGGAGEGVEDGGQPPPGMSQSQDCEPTPPLPRHPSKTNFFQPDAPPPHHHPGYHHHHHHHQYVDSPRKANASQQVTRPPRSPHSSRPRGLDGRSRSTTPDPLSPERPMQTSPPVPGGPRTGPSSPSGQQMYQGVPGSPTLHHRMKQLGGVPTPLAMSSPLRRSNPSTPTQPRRPDFIGIGNDGNRGPPQYYPQFSYEPPHSSHTNGSPQRRYMSESELIRQPPDTSSAYPRTTTMFDNIQELAGSPQHGQYTWRDQSPPQYCPGGPNDPGVIYQSCGSQEYRSNPTSPTQTCPSSHYYHPVHTQIAGVHSGHYQAQHQPTFTHMGHPPLQGYPPQQQVNVGRRNSGPSYVGPQSPQIRRKNYGGGLVTPPTPTEGSRPSPVQKRPVSFVRSLDMMDSIEMSSRGPPHHPGPPHGPAHDGHHAGIHGPRGPHSGTLSPTHTPKPDHRLATPQDIDRRSAYDMNYEISV</sequence>
<keyword evidence="4 8" id="KW-0472">Membrane</keyword>
<evidence type="ECO:0000256" key="8">
    <source>
        <dbReference type="SAM" id="Phobius"/>
    </source>
</evidence>
<evidence type="ECO:0000256" key="1">
    <source>
        <dbReference type="ARBA" id="ARBA00004141"/>
    </source>
</evidence>